<evidence type="ECO:0000313" key="3">
    <source>
        <dbReference type="Proteomes" id="UP000027195"/>
    </source>
</evidence>
<feature type="compositionally biased region" description="Low complexity" evidence="1">
    <location>
        <begin position="208"/>
        <end position="223"/>
    </location>
</feature>
<protein>
    <submittedName>
        <fullName evidence="2">Uncharacterized protein</fullName>
    </submittedName>
</protein>
<feature type="compositionally biased region" description="Low complexity" evidence="1">
    <location>
        <begin position="540"/>
        <end position="559"/>
    </location>
</feature>
<feature type="compositionally biased region" description="Low complexity" evidence="1">
    <location>
        <begin position="400"/>
        <end position="421"/>
    </location>
</feature>
<feature type="region of interest" description="Disordered" evidence="1">
    <location>
        <begin position="138"/>
        <end position="194"/>
    </location>
</feature>
<reference evidence="3" key="1">
    <citation type="journal article" date="2014" name="Proc. Natl. Acad. Sci. U.S.A.">
        <title>Extensive sampling of basidiomycete genomes demonstrates inadequacy of the white-rot/brown-rot paradigm for wood decay fungi.</title>
        <authorList>
            <person name="Riley R."/>
            <person name="Salamov A.A."/>
            <person name="Brown D.W."/>
            <person name="Nagy L.G."/>
            <person name="Floudas D."/>
            <person name="Held B.W."/>
            <person name="Levasseur A."/>
            <person name="Lombard V."/>
            <person name="Morin E."/>
            <person name="Otillar R."/>
            <person name="Lindquist E.A."/>
            <person name="Sun H."/>
            <person name="LaButti K.M."/>
            <person name="Schmutz J."/>
            <person name="Jabbour D."/>
            <person name="Luo H."/>
            <person name="Baker S.E."/>
            <person name="Pisabarro A.G."/>
            <person name="Walton J.D."/>
            <person name="Blanchette R.A."/>
            <person name="Henrissat B."/>
            <person name="Martin F."/>
            <person name="Cullen D."/>
            <person name="Hibbett D.S."/>
            <person name="Grigoriev I.V."/>
        </authorList>
    </citation>
    <scope>NUCLEOTIDE SEQUENCE [LARGE SCALE GENOMIC DNA]</scope>
    <source>
        <strain evidence="3">FD-172 SS1</strain>
    </source>
</reference>
<feature type="region of interest" description="Disordered" evidence="1">
    <location>
        <begin position="268"/>
        <end position="370"/>
    </location>
</feature>
<feature type="compositionally biased region" description="Low complexity" evidence="1">
    <location>
        <begin position="337"/>
        <end position="360"/>
    </location>
</feature>
<keyword evidence="3" id="KW-1185">Reference proteome</keyword>
<organism evidence="2 3">
    <name type="scientific">Botryobasidium botryosum (strain FD-172 SS1)</name>
    <dbReference type="NCBI Taxonomy" id="930990"/>
    <lineage>
        <taxon>Eukaryota</taxon>
        <taxon>Fungi</taxon>
        <taxon>Dikarya</taxon>
        <taxon>Basidiomycota</taxon>
        <taxon>Agaricomycotina</taxon>
        <taxon>Agaricomycetes</taxon>
        <taxon>Cantharellales</taxon>
        <taxon>Botryobasidiaceae</taxon>
        <taxon>Botryobasidium</taxon>
    </lineage>
</organism>
<feature type="compositionally biased region" description="Polar residues" evidence="1">
    <location>
        <begin position="507"/>
        <end position="519"/>
    </location>
</feature>
<feature type="compositionally biased region" description="Polar residues" evidence="1">
    <location>
        <begin position="68"/>
        <end position="84"/>
    </location>
</feature>
<dbReference type="Proteomes" id="UP000027195">
    <property type="component" value="Unassembled WGS sequence"/>
</dbReference>
<accession>A0A067M4B9</accession>
<dbReference type="HOGENOM" id="CLU_379909_0_0_1"/>
<feature type="region of interest" description="Disordered" evidence="1">
    <location>
        <begin position="1"/>
        <end position="115"/>
    </location>
</feature>
<name>A0A067M4B9_BOTB1</name>
<dbReference type="STRING" id="930990.A0A067M4B9"/>
<evidence type="ECO:0000256" key="1">
    <source>
        <dbReference type="SAM" id="MobiDB-lite"/>
    </source>
</evidence>
<dbReference type="InParanoid" id="A0A067M4B9"/>
<feature type="region of interest" description="Disordered" evidence="1">
    <location>
        <begin position="397"/>
        <end position="448"/>
    </location>
</feature>
<dbReference type="OrthoDB" id="2162691at2759"/>
<feature type="region of interest" description="Disordered" evidence="1">
    <location>
        <begin position="208"/>
        <end position="240"/>
    </location>
</feature>
<feature type="compositionally biased region" description="Basic and acidic residues" evidence="1">
    <location>
        <begin position="489"/>
        <end position="499"/>
    </location>
</feature>
<dbReference type="EMBL" id="KL198068">
    <property type="protein sequence ID" value="KDQ10374.1"/>
    <property type="molecule type" value="Genomic_DNA"/>
</dbReference>
<feature type="region of interest" description="Disordered" evidence="1">
    <location>
        <begin position="707"/>
        <end position="729"/>
    </location>
</feature>
<feature type="compositionally biased region" description="Low complexity" evidence="1">
    <location>
        <begin position="1"/>
        <end position="14"/>
    </location>
</feature>
<gene>
    <name evidence="2" type="ORF">BOTBODRAFT_494879</name>
</gene>
<feature type="compositionally biased region" description="Acidic residues" evidence="1">
    <location>
        <begin position="593"/>
        <end position="616"/>
    </location>
</feature>
<feature type="compositionally biased region" description="Low complexity" evidence="1">
    <location>
        <begin position="282"/>
        <end position="302"/>
    </location>
</feature>
<dbReference type="AlphaFoldDB" id="A0A067M4B9"/>
<feature type="compositionally biased region" description="Polar residues" evidence="1">
    <location>
        <begin position="166"/>
        <end position="176"/>
    </location>
</feature>
<evidence type="ECO:0000313" key="2">
    <source>
        <dbReference type="EMBL" id="KDQ10374.1"/>
    </source>
</evidence>
<proteinExistence type="predicted"/>
<feature type="region of interest" description="Disordered" evidence="1">
    <location>
        <begin position="470"/>
        <end position="625"/>
    </location>
</feature>
<feature type="compositionally biased region" description="Basic and acidic residues" evidence="1">
    <location>
        <begin position="100"/>
        <end position="112"/>
    </location>
</feature>
<sequence>MSCHVVSVSSPPSSAMKAPSLFARLKSPRTPATPDDARDQPRPQTAPNPRTPPTLDTTVISTPKLVLTSDTADSPTTFHFSTPDSLHRPSSAILPSPPRKSADYERGRERPAPSRHSIHEIVSSDGTRTSFQLTESPIALTTPTGPTREHYFAENSPPLSPPAHVQLTSQSRTSTATPPPMLRNNTLRPARPVSPVYTPEPVYAMRNSSASIRSSSATRGAAAVHDRPDSSSGLPTTGRHSHYSAMITRIPSNQSLYERSVASAAAAALVPATPPPRRRDSIASARSDLSSSFPQSQSQPHSLPDKDANTQHTPPPPLVRSPPIDARDFHPRNTSTPVRSASISVVSPSPAPGASAASKRAGGKGHAKALSHDTGDLLFASGSLHALSANNTINGSNAPNGMTGTNGLNGSNGNSNGGSLNATTKTRWKRGNSVSQQQQQPPPGLAGGIASAMVAAGMIMPQVQPHIHAHMPLSPKETPSQNQVAGQPGKEKKEKEKKEKGRVRGSSAASQRQNSNETNGYEGGGQRRSMDGRPPSVFTSASARSRSARASVSISSPRAPRSELFPHDGASSVNANVNDEHEDDGYRDRNGDNEDNEDDNEDSDEDEDEGDGDGDGDGGMSPYGLSFDQIDIPVTGFAVASSKRNADFHELFPSVAEGDYLIEGKHTRPFPTSSIPRISSLLALAVGRTGNFNFIFGYNSETLSGGRAGGRASGANIDAVSDSDTDGKC</sequence>